<feature type="signal peptide" evidence="2">
    <location>
        <begin position="1"/>
        <end position="21"/>
    </location>
</feature>
<dbReference type="PANTHER" id="PTHR33490:SF6">
    <property type="entry name" value="SLL1049 PROTEIN"/>
    <property type="match status" value="1"/>
</dbReference>
<organism evidence="4 5">
    <name type="scientific">candidate division WWE3 bacterium GW2011_GWB1_44_4</name>
    <dbReference type="NCBI Taxonomy" id="1619116"/>
    <lineage>
        <taxon>Bacteria</taxon>
        <taxon>Katanobacteria</taxon>
    </lineage>
</organism>
<keyword evidence="2" id="KW-0732">Signal</keyword>
<dbReference type="Gene3D" id="3.10.620.30">
    <property type="match status" value="1"/>
</dbReference>
<sequence>MESMVFLLLLLLLLFPRPVLATGEFGTNYTVDYRVEVNGQTRAKMAVELVNRLSNIYASEFTLSIGSTNLSDISLQTPAGPIEPKVAQGNKTTNITVVFPEKVLGKDKSQEFSLEFTTTDFARRLGNVWELSIPKLAKSEDLNSYNLTLTIPSSFGQAATFTPTPVSQTATDGVTVYRFKAESLYQSGISATFGREQWYDFDLDYHLNNPNFYPIETEIALPPDTAWQQVLYQTLEPQPANIRVDPDGNWLATYKLGPSANLDVIATGSATLYLQPRADYPWGLNQNVDYLKPLKYWESDQTRIKTLAEELKTPRQIYDYVVDNLIYDYGRLGESTTRLGAANALDNQDSALCMEFTDLFIALARARGIPARAVNGYAYTDNSSLRPLSLKQDVLHAWPEYYDQERQLWRPVDPTWGNTTGGVDYFAQTDLNHFAFVILGEDSSYPIPAGAYKTNDQPAKNVAVNFGRSVLPEPQVELEFNLPRESLAGVNLTGKIIVKNTGNVALYKLPLELTTQFLKAKPSSWEIGYLPPKSQTEVEFSLPASAWNSRFTETLTASTKLGQTSHSLTLTPAYNLVFGSRAFRLGLLSLGGLIVLKLIYARLVKAKSVK</sequence>
<evidence type="ECO:0000259" key="3">
    <source>
        <dbReference type="SMART" id="SM00460"/>
    </source>
</evidence>
<dbReference type="EMBL" id="LCJD01000036">
    <property type="protein sequence ID" value="KKT68726.1"/>
    <property type="molecule type" value="Genomic_DNA"/>
</dbReference>
<feature type="transmembrane region" description="Helical" evidence="1">
    <location>
        <begin position="582"/>
        <end position="600"/>
    </location>
</feature>
<dbReference type="InterPro" id="IPR038765">
    <property type="entry name" value="Papain-like_cys_pep_sf"/>
</dbReference>
<feature type="chain" id="PRO_5002537825" description="Transglutaminase-like domain-containing protein" evidence="2">
    <location>
        <begin position="22"/>
        <end position="610"/>
    </location>
</feature>
<dbReference type="AlphaFoldDB" id="A0A0G1JAP8"/>
<gene>
    <name evidence="4" type="ORF">UW65_C0036G0005</name>
</gene>
<evidence type="ECO:0000256" key="2">
    <source>
        <dbReference type="SAM" id="SignalP"/>
    </source>
</evidence>
<name>A0A0G1JAP8_UNCKA</name>
<keyword evidence="1" id="KW-0472">Membrane</keyword>
<dbReference type="Pfam" id="PF01841">
    <property type="entry name" value="Transglut_core"/>
    <property type="match status" value="1"/>
</dbReference>
<dbReference type="Proteomes" id="UP000034783">
    <property type="component" value="Unassembled WGS sequence"/>
</dbReference>
<evidence type="ECO:0000313" key="4">
    <source>
        <dbReference type="EMBL" id="KKT68726.1"/>
    </source>
</evidence>
<reference evidence="4 5" key="1">
    <citation type="journal article" date="2015" name="Nature">
        <title>rRNA introns, odd ribosomes, and small enigmatic genomes across a large radiation of phyla.</title>
        <authorList>
            <person name="Brown C.T."/>
            <person name="Hug L.A."/>
            <person name="Thomas B.C."/>
            <person name="Sharon I."/>
            <person name="Castelle C.J."/>
            <person name="Singh A."/>
            <person name="Wilkins M.J."/>
            <person name="Williams K.H."/>
            <person name="Banfield J.F."/>
        </authorList>
    </citation>
    <scope>NUCLEOTIDE SEQUENCE [LARGE SCALE GENOMIC DNA]</scope>
</reference>
<accession>A0A0G1JAP8</accession>
<keyword evidence="1" id="KW-1133">Transmembrane helix</keyword>
<dbReference type="SUPFAM" id="SSF54001">
    <property type="entry name" value="Cysteine proteinases"/>
    <property type="match status" value="1"/>
</dbReference>
<feature type="domain" description="Transglutaminase-like" evidence="3">
    <location>
        <begin position="345"/>
        <end position="416"/>
    </location>
</feature>
<proteinExistence type="predicted"/>
<evidence type="ECO:0000313" key="5">
    <source>
        <dbReference type="Proteomes" id="UP000034783"/>
    </source>
</evidence>
<protein>
    <recommendedName>
        <fullName evidence="3">Transglutaminase-like domain-containing protein</fullName>
    </recommendedName>
</protein>
<dbReference type="SMART" id="SM00460">
    <property type="entry name" value="TGc"/>
    <property type="match status" value="1"/>
</dbReference>
<dbReference type="InterPro" id="IPR002931">
    <property type="entry name" value="Transglutaminase-like"/>
</dbReference>
<evidence type="ECO:0000256" key="1">
    <source>
        <dbReference type="SAM" id="Phobius"/>
    </source>
</evidence>
<keyword evidence="1" id="KW-0812">Transmembrane</keyword>
<comment type="caution">
    <text evidence="4">The sequence shown here is derived from an EMBL/GenBank/DDBJ whole genome shotgun (WGS) entry which is preliminary data.</text>
</comment>
<dbReference type="PANTHER" id="PTHR33490">
    <property type="entry name" value="BLR5614 PROTEIN-RELATED"/>
    <property type="match status" value="1"/>
</dbReference>